<evidence type="ECO:0000256" key="2">
    <source>
        <dbReference type="ARBA" id="ARBA00023125"/>
    </source>
</evidence>
<keyword evidence="1" id="KW-0805">Transcription regulation</keyword>
<dbReference type="SMART" id="SM00342">
    <property type="entry name" value="HTH_ARAC"/>
    <property type="match status" value="1"/>
</dbReference>
<dbReference type="InterPro" id="IPR009057">
    <property type="entry name" value="Homeodomain-like_sf"/>
</dbReference>
<dbReference type="PANTHER" id="PTHR47894:SF1">
    <property type="entry name" value="HTH-TYPE TRANSCRIPTIONAL REGULATOR VQSM"/>
    <property type="match status" value="1"/>
</dbReference>
<keyword evidence="6" id="KW-1185">Reference proteome</keyword>
<dbReference type="Proteomes" id="UP001164472">
    <property type="component" value="Chromosome"/>
</dbReference>
<dbReference type="GO" id="GO:0005829">
    <property type="term" value="C:cytosol"/>
    <property type="evidence" value="ECO:0007669"/>
    <property type="project" value="TreeGrafter"/>
</dbReference>
<evidence type="ECO:0000256" key="3">
    <source>
        <dbReference type="ARBA" id="ARBA00023163"/>
    </source>
</evidence>
<dbReference type="Pfam" id="PF12833">
    <property type="entry name" value="HTH_18"/>
    <property type="match status" value="1"/>
</dbReference>
<dbReference type="PANTHER" id="PTHR47894">
    <property type="entry name" value="HTH-TYPE TRANSCRIPTIONAL REGULATOR GADX"/>
    <property type="match status" value="1"/>
</dbReference>
<reference evidence="5" key="1">
    <citation type="submission" date="2022-07" db="EMBL/GenBank/DDBJ databases">
        <title>Alkalimarinus sp. nov., isolated from gut of a Alitta virens.</title>
        <authorList>
            <person name="Yang A.I."/>
            <person name="Shin N.-R."/>
        </authorList>
    </citation>
    <scope>NUCLEOTIDE SEQUENCE</scope>
    <source>
        <strain evidence="5">FA028</strain>
    </source>
</reference>
<evidence type="ECO:0000313" key="6">
    <source>
        <dbReference type="Proteomes" id="UP001164472"/>
    </source>
</evidence>
<dbReference type="InterPro" id="IPR018060">
    <property type="entry name" value="HTH_AraC"/>
</dbReference>
<evidence type="ECO:0000256" key="1">
    <source>
        <dbReference type="ARBA" id="ARBA00023015"/>
    </source>
</evidence>
<dbReference type="GO" id="GO:0003700">
    <property type="term" value="F:DNA-binding transcription factor activity"/>
    <property type="evidence" value="ECO:0007669"/>
    <property type="project" value="InterPro"/>
</dbReference>
<sequence length="341" mass="39414">MISDRAIYPASELNLIEQFMRQEGFKAHEWLLGTGLRKEDMKRPDIRVSYNQFDLIYRNIYRLIQKPGVGFRVGKILNLSRWSILTSALICSPTLGHALQVANDYRLLVRSRFDLIPKRVGDTLHININQKKNLAYPVNEQFSFEILIASLSRQISDLLGQRFTFTDIYLHYPPPLHKTHYQRYSANPVQFGQASSRLCLPVNLLSRPLPLTNEITYRQSLSLCQKDLEEINQIQSGHIDWLVRAELAKCQNTLPNLDEIADQLKMGPRTLRRKLKAVGTCYRRLYQEHQLNMAISALSNPNLSLGEVAFKCGFSHTASFNKAFFSWTQQTPKQYRNTLDI</sequence>
<organism evidence="5 6">
    <name type="scientific">Alkalimarinus sediminis</name>
    <dbReference type="NCBI Taxonomy" id="1632866"/>
    <lineage>
        <taxon>Bacteria</taxon>
        <taxon>Pseudomonadati</taxon>
        <taxon>Pseudomonadota</taxon>
        <taxon>Gammaproteobacteria</taxon>
        <taxon>Alteromonadales</taxon>
        <taxon>Alteromonadaceae</taxon>
        <taxon>Alkalimarinus</taxon>
    </lineage>
</organism>
<keyword evidence="3" id="KW-0804">Transcription</keyword>
<dbReference type="Gene3D" id="1.10.10.60">
    <property type="entry name" value="Homeodomain-like"/>
    <property type="match status" value="1"/>
</dbReference>
<dbReference type="SUPFAM" id="SSF46689">
    <property type="entry name" value="Homeodomain-like"/>
    <property type="match status" value="1"/>
</dbReference>
<dbReference type="Pfam" id="PF12625">
    <property type="entry name" value="Arabinose_bd"/>
    <property type="match status" value="1"/>
</dbReference>
<accession>A0A9E8HPA9</accession>
<gene>
    <name evidence="5" type="ORF">NNL22_06685</name>
</gene>
<name>A0A9E8HPA9_9ALTE</name>
<proteinExistence type="predicted"/>
<protein>
    <submittedName>
        <fullName evidence="5">AraC family transcriptional regulator</fullName>
    </submittedName>
</protein>
<dbReference type="GO" id="GO:0000976">
    <property type="term" value="F:transcription cis-regulatory region binding"/>
    <property type="evidence" value="ECO:0007669"/>
    <property type="project" value="TreeGrafter"/>
</dbReference>
<dbReference type="EMBL" id="CP101527">
    <property type="protein sequence ID" value="UZW76263.1"/>
    <property type="molecule type" value="Genomic_DNA"/>
</dbReference>
<dbReference type="KEGG" id="asem:NNL22_06685"/>
<dbReference type="PROSITE" id="PS01124">
    <property type="entry name" value="HTH_ARAC_FAMILY_2"/>
    <property type="match status" value="1"/>
</dbReference>
<dbReference type="AlphaFoldDB" id="A0A9E8HPA9"/>
<evidence type="ECO:0000259" key="4">
    <source>
        <dbReference type="PROSITE" id="PS01124"/>
    </source>
</evidence>
<evidence type="ECO:0000313" key="5">
    <source>
        <dbReference type="EMBL" id="UZW76263.1"/>
    </source>
</evidence>
<dbReference type="InterPro" id="IPR032687">
    <property type="entry name" value="AraC-type_N"/>
</dbReference>
<keyword evidence="2" id="KW-0238">DNA-binding</keyword>
<feature type="domain" description="HTH araC/xylS-type" evidence="4">
    <location>
        <begin position="237"/>
        <end position="338"/>
    </location>
</feature>
<dbReference type="RefSeq" id="WP_251812101.1">
    <property type="nucleotide sequence ID" value="NZ_CP101527.1"/>
</dbReference>